<proteinExistence type="predicted"/>
<reference evidence="2 3" key="1">
    <citation type="journal article" date="2009" name="Stand. Genomic Sci.">
        <title>Complete genome sequence of Pedobacter heparinus type strain (HIM 762-3).</title>
        <authorList>
            <person name="Han C."/>
            <person name="Spring S."/>
            <person name="Lapidus A."/>
            <person name="Del Rio T.G."/>
            <person name="Tice H."/>
            <person name="Copeland A."/>
            <person name="Cheng J.F."/>
            <person name="Lucas S."/>
            <person name="Chen F."/>
            <person name="Nolan M."/>
            <person name="Bruce D."/>
            <person name="Goodwin L."/>
            <person name="Pitluck S."/>
            <person name="Ivanova N."/>
            <person name="Mavromatis K."/>
            <person name="Mikhailova N."/>
            <person name="Pati A."/>
            <person name="Chen A."/>
            <person name="Palaniappan K."/>
            <person name="Land M."/>
            <person name="Hauser L."/>
            <person name="Chang Y.J."/>
            <person name="Jeffries C.C."/>
            <person name="Saunders E."/>
            <person name="Chertkov O."/>
            <person name="Brettin T."/>
            <person name="Goker M."/>
            <person name="Rohde M."/>
            <person name="Bristow J."/>
            <person name="Eisen J.A."/>
            <person name="Markowitz V."/>
            <person name="Hugenholtz P."/>
            <person name="Kyrpides N.C."/>
            <person name="Klenk H.P."/>
            <person name="Detter J.C."/>
        </authorList>
    </citation>
    <scope>NUCLEOTIDE SEQUENCE [LARGE SCALE GENOMIC DNA]</scope>
    <source>
        <strain evidence="3">ATCC 13125 / DSM 2366 / CIP 104194 / JCM 7457 / NBRC 12017 / NCIMB 9290 / NRRL B-14731 / HIM 762-3</strain>
    </source>
</reference>
<evidence type="ECO:0000313" key="2">
    <source>
        <dbReference type="EMBL" id="ACU06445.1"/>
    </source>
</evidence>
<dbReference type="InterPro" id="IPR000595">
    <property type="entry name" value="cNMP-bd_dom"/>
</dbReference>
<feature type="domain" description="Cyclic nucleotide-binding" evidence="1">
    <location>
        <begin position="10"/>
        <end position="53"/>
    </location>
</feature>
<dbReference type="STRING" id="485917.Phep_4254"/>
<dbReference type="Gene3D" id="2.60.120.10">
    <property type="entry name" value="Jelly Rolls"/>
    <property type="match status" value="1"/>
</dbReference>
<dbReference type="KEGG" id="phe:Phep_4254"/>
<dbReference type="Proteomes" id="UP000000852">
    <property type="component" value="Chromosome"/>
</dbReference>
<dbReference type="SUPFAM" id="SSF51206">
    <property type="entry name" value="cAMP-binding domain-like"/>
    <property type="match status" value="1"/>
</dbReference>
<gene>
    <name evidence="2" type="ordered locus">Phep_4254</name>
</gene>
<protein>
    <submittedName>
        <fullName evidence="2">Cyclic nucleotide-binding</fullName>
    </submittedName>
</protein>
<dbReference type="eggNOG" id="COG0664">
    <property type="taxonomic scope" value="Bacteria"/>
</dbReference>
<sequence>MQNILKKIKSIYPLKEQQLNQLLELMEKIELPKGRLVIHTGRVEKSVFFIEKGIARAFCEGPESQITFWFGMEGDLLFSYNSYINGLPGYESIELLENSTLYEIKTAELEVLFQQDAAFANWGRKLAELELIKSEACFIGRLFKTASERYAELLRDNPALIQRIQLGYIASYLGVTQVTLSRIRAELRA</sequence>
<dbReference type="HOGENOM" id="CLU_075053_9_3_10"/>
<dbReference type="Pfam" id="PF00027">
    <property type="entry name" value="cNMP_binding"/>
    <property type="match status" value="1"/>
</dbReference>
<organism evidence="2 3">
    <name type="scientific">Pedobacter heparinus (strain ATCC 13125 / DSM 2366 / CIP 104194 / JCM 7457 / NBRC 12017 / NCIMB 9290 / NRRL B-14731 / HIM 762-3)</name>
    <dbReference type="NCBI Taxonomy" id="485917"/>
    <lineage>
        <taxon>Bacteria</taxon>
        <taxon>Pseudomonadati</taxon>
        <taxon>Bacteroidota</taxon>
        <taxon>Sphingobacteriia</taxon>
        <taxon>Sphingobacteriales</taxon>
        <taxon>Sphingobacteriaceae</taxon>
        <taxon>Pedobacter</taxon>
    </lineage>
</organism>
<dbReference type="EMBL" id="CP001681">
    <property type="protein sequence ID" value="ACU06445.1"/>
    <property type="molecule type" value="Genomic_DNA"/>
</dbReference>
<keyword evidence="3" id="KW-1185">Reference proteome</keyword>
<dbReference type="AlphaFoldDB" id="C6XXD9"/>
<evidence type="ECO:0000313" key="3">
    <source>
        <dbReference type="Proteomes" id="UP000000852"/>
    </source>
</evidence>
<name>C6XXD9_PEDHD</name>
<accession>C6XXD9</accession>
<dbReference type="RefSeq" id="WP_015810052.1">
    <property type="nucleotide sequence ID" value="NC_013061.1"/>
</dbReference>
<dbReference type="CDD" id="cd00038">
    <property type="entry name" value="CAP_ED"/>
    <property type="match status" value="1"/>
</dbReference>
<dbReference type="InterPro" id="IPR014710">
    <property type="entry name" value="RmlC-like_jellyroll"/>
</dbReference>
<evidence type="ECO:0000259" key="1">
    <source>
        <dbReference type="PROSITE" id="PS50042"/>
    </source>
</evidence>
<dbReference type="InterPro" id="IPR018490">
    <property type="entry name" value="cNMP-bd_dom_sf"/>
</dbReference>
<dbReference type="PROSITE" id="PS50042">
    <property type="entry name" value="CNMP_BINDING_3"/>
    <property type="match status" value="1"/>
</dbReference>